<comment type="caution">
    <text evidence="1">The sequence shown here is derived from an EMBL/GenBank/DDBJ whole genome shotgun (WGS) entry which is preliminary data.</text>
</comment>
<proteinExistence type="predicted"/>
<protein>
    <recommendedName>
        <fullName evidence="3">Ferredoxin</fullName>
    </recommendedName>
</protein>
<organism evidence="1 2">
    <name type="scientific">Kibdelosporangium aridum</name>
    <dbReference type="NCBI Taxonomy" id="2030"/>
    <lineage>
        <taxon>Bacteria</taxon>
        <taxon>Bacillati</taxon>
        <taxon>Actinomycetota</taxon>
        <taxon>Actinomycetes</taxon>
        <taxon>Pseudonocardiales</taxon>
        <taxon>Pseudonocardiaceae</taxon>
        <taxon>Kibdelosporangium</taxon>
    </lineage>
</organism>
<name>A0A428YTP9_KIBAR</name>
<accession>A0A428YTP9</accession>
<gene>
    <name evidence="1" type="ORF">DMH04_42235</name>
</gene>
<dbReference type="Proteomes" id="UP000287547">
    <property type="component" value="Unassembled WGS sequence"/>
</dbReference>
<evidence type="ECO:0000313" key="1">
    <source>
        <dbReference type="EMBL" id="RSM72842.1"/>
    </source>
</evidence>
<dbReference type="AlphaFoldDB" id="A0A428YTP9"/>
<evidence type="ECO:0008006" key="3">
    <source>
        <dbReference type="Google" id="ProtNLM"/>
    </source>
</evidence>
<sequence>MWAKAPVSGNVSAVSARTAADRRGFLVDGLRPVECTACGTCVLVKKSSQHHTSIQWQTSTDNCAEYAAQNKPAALMDTCSKLRASIESLVSEGLLEVPDG</sequence>
<evidence type="ECO:0000313" key="2">
    <source>
        <dbReference type="Proteomes" id="UP000287547"/>
    </source>
</evidence>
<dbReference type="OrthoDB" id="4554341at2"/>
<dbReference type="EMBL" id="QHKI01000058">
    <property type="protein sequence ID" value="RSM72842.1"/>
    <property type="molecule type" value="Genomic_DNA"/>
</dbReference>
<reference evidence="1 2" key="1">
    <citation type="submission" date="2018-05" db="EMBL/GenBank/DDBJ databases">
        <title>Evolution of GPA BGCs.</title>
        <authorList>
            <person name="Waglechner N."/>
            <person name="Wright G.D."/>
        </authorList>
    </citation>
    <scope>NUCLEOTIDE SEQUENCE [LARGE SCALE GENOMIC DNA]</scope>
    <source>
        <strain evidence="1 2">A82846</strain>
    </source>
</reference>